<reference evidence="2 3" key="1">
    <citation type="submission" date="2023-04" db="EMBL/GenBank/DDBJ databases">
        <title>Luteimonas sp. M1R5S59.</title>
        <authorList>
            <person name="Sun J.-Q."/>
        </authorList>
    </citation>
    <scope>NUCLEOTIDE SEQUENCE [LARGE SCALE GENOMIC DNA]</scope>
    <source>
        <strain evidence="2 3">M1R5S59</strain>
    </source>
</reference>
<dbReference type="InterPro" id="IPR054241">
    <property type="entry name" value="DUF6968"/>
</dbReference>
<protein>
    <recommendedName>
        <fullName evidence="1">DUF6968 domain-containing protein</fullName>
    </recommendedName>
</protein>
<evidence type="ECO:0000313" key="2">
    <source>
        <dbReference type="EMBL" id="MDH5834854.1"/>
    </source>
</evidence>
<gene>
    <name evidence="2" type="ORF">QFW81_13120</name>
</gene>
<dbReference type="RefSeq" id="WP_280579337.1">
    <property type="nucleotide sequence ID" value="NZ_JARXRO010000018.1"/>
</dbReference>
<dbReference type="EMBL" id="JARXRO010000018">
    <property type="protein sequence ID" value="MDH5834854.1"/>
    <property type="molecule type" value="Genomic_DNA"/>
</dbReference>
<proteinExistence type="predicted"/>
<dbReference type="Pfam" id="PF22302">
    <property type="entry name" value="DUF6968"/>
    <property type="match status" value="1"/>
</dbReference>
<dbReference type="Proteomes" id="UP001156873">
    <property type="component" value="Unassembled WGS sequence"/>
</dbReference>
<evidence type="ECO:0000313" key="3">
    <source>
        <dbReference type="Proteomes" id="UP001156873"/>
    </source>
</evidence>
<name>A0ABT6JW85_9GAMM</name>
<organism evidence="2 3">
    <name type="scientific">Luteimonas kalidii</name>
    <dbReference type="NCBI Taxonomy" id="3042025"/>
    <lineage>
        <taxon>Bacteria</taxon>
        <taxon>Pseudomonadati</taxon>
        <taxon>Pseudomonadota</taxon>
        <taxon>Gammaproteobacteria</taxon>
        <taxon>Lysobacterales</taxon>
        <taxon>Lysobacteraceae</taxon>
        <taxon>Luteimonas</taxon>
    </lineage>
</organism>
<comment type="caution">
    <text evidence="2">The sequence shown here is derived from an EMBL/GenBank/DDBJ whole genome shotgun (WGS) entry which is preliminary data.</text>
</comment>
<evidence type="ECO:0000259" key="1">
    <source>
        <dbReference type="Pfam" id="PF22302"/>
    </source>
</evidence>
<feature type="domain" description="DUF6968" evidence="1">
    <location>
        <begin position="17"/>
        <end position="98"/>
    </location>
</feature>
<sequence>MDPDLPAIPDDDTPTIAERALVLRAGGREQPVRVAFGTPRRDVPVVGGHDWRCPVRIEVGDALIRRQALGIDSWQALQLAFAIARDELAALAARPGAELLALGVPLDPGHPDLPHRPGPPWIP</sequence>
<accession>A0ABT6JW85</accession>
<keyword evidence="3" id="KW-1185">Reference proteome</keyword>